<dbReference type="Proteomes" id="UP000601435">
    <property type="component" value="Unassembled WGS sequence"/>
</dbReference>
<comment type="caution">
    <text evidence="2">The sequence shown here is derived from an EMBL/GenBank/DDBJ whole genome shotgun (WGS) entry which is preliminary data.</text>
</comment>
<reference evidence="2" key="1">
    <citation type="submission" date="2021-02" db="EMBL/GenBank/DDBJ databases">
        <authorList>
            <person name="Dougan E. K."/>
            <person name="Rhodes N."/>
            <person name="Thang M."/>
            <person name="Chan C."/>
        </authorList>
    </citation>
    <scope>NUCLEOTIDE SEQUENCE</scope>
</reference>
<gene>
    <name evidence="2" type="ORF">SNEC2469_LOCUS10794</name>
</gene>
<dbReference type="EMBL" id="CAJNJA010017152">
    <property type="protein sequence ID" value="CAE7395516.1"/>
    <property type="molecule type" value="Genomic_DNA"/>
</dbReference>
<dbReference type="OrthoDB" id="411143at2759"/>
<evidence type="ECO:0000313" key="3">
    <source>
        <dbReference type="Proteomes" id="UP000601435"/>
    </source>
</evidence>
<feature type="chain" id="PRO_5032293830" description="Right handed beta helix domain-containing protein" evidence="1">
    <location>
        <begin position="20"/>
        <end position="337"/>
    </location>
</feature>
<proteinExistence type="predicted"/>
<keyword evidence="1" id="KW-0732">Signal</keyword>
<protein>
    <recommendedName>
        <fullName evidence="4">Right handed beta helix domain-containing protein</fullName>
    </recommendedName>
</protein>
<keyword evidence="3" id="KW-1185">Reference proteome</keyword>
<organism evidence="2 3">
    <name type="scientific">Symbiodinium necroappetens</name>
    <dbReference type="NCBI Taxonomy" id="1628268"/>
    <lineage>
        <taxon>Eukaryota</taxon>
        <taxon>Sar</taxon>
        <taxon>Alveolata</taxon>
        <taxon>Dinophyceae</taxon>
        <taxon>Suessiales</taxon>
        <taxon>Symbiodiniaceae</taxon>
        <taxon>Symbiodinium</taxon>
    </lineage>
</organism>
<name>A0A812QN94_9DINO</name>
<dbReference type="InterPro" id="IPR011050">
    <property type="entry name" value="Pectin_lyase_fold/virulence"/>
</dbReference>
<feature type="signal peptide" evidence="1">
    <location>
        <begin position="1"/>
        <end position="19"/>
    </location>
</feature>
<accession>A0A812QN94</accession>
<dbReference type="AlphaFoldDB" id="A0A812QN94"/>
<evidence type="ECO:0008006" key="4">
    <source>
        <dbReference type="Google" id="ProtNLM"/>
    </source>
</evidence>
<evidence type="ECO:0000256" key="1">
    <source>
        <dbReference type="SAM" id="SignalP"/>
    </source>
</evidence>
<sequence length="337" mass="35511">MAPSTFTAALLRLWIVARAVRPGREDIQQLLETEVAPADVLSTGEASTWLFDPEPGLREMAPPEAGAVLLEGESANYPHCEGLPRNGSHVIDVALILSSSCTWHAHPGLQVTLKEPLTFQGNLVLMGEIQIIGEQERDGPCINVRGRMTVTAARASFVGCRNRLKEGKGGALFIEHDIITDNSDVKFESCAAKQGGGLYAKGGYHQDAGSSVLFQNCSADRDGGGAHLGQNFTPGPNTSAIFRSCWAGEYGGGLHAKGGYQQEAGSSVLFEHCSAMLDGGGAHVKNDFTQGPKSSAIFRGGLFADGGYQQEAGSSVMFEHCSADRGALDGRGSRGCA</sequence>
<dbReference type="SUPFAM" id="SSF51126">
    <property type="entry name" value="Pectin lyase-like"/>
    <property type="match status" value="1"/>
</dbReference>
<evidence type="ECO:0000313" key="2">
    <source>
        <dbReference type="EMBL" id="CAE7395516.1"/>
    </source>
</evidence>